<feature type="domain" description="Lon proteolytic" evidence="8">
    <location>
        <begin position="783"/>
        <end position="970"/>
    </location>
</feature>
<evidence type="ECO:0000313" key="9">
    <source>
        <dbReference type="EMBL" id="WFD45472.1"/>
    </source>
</evidence>
<comment type="similarity">
    <text evidence="6">Belongs to the peptidase S16 family.</text>
</comment>
<keyword evidence="10" id="KW-1185">Reference proteome</keyword>
<evidence type="ECO:0000313" key="10">
    <source>
        <dbReference type="Proteomes" id="UP000818624"/>
    </source>
</evidence>
<dbReference type="GO" id="GO:0004252">
    <property type="term" value="F:serine-type endopeptidase activity"/>
    <property type="evidence" value="ECO:0007669"/>
    <property type="project" value="UniProtKB-EC"/>
</dbReference>
<dbReference type="PANTHER" id="PTHR10046">
    <property type="entry name" value="ATP DEPENDENT LON PROTEASE FAMILY MEMBER"/>
    <property type="match status" value="1"/>
</dbReference>
<keyword evidence="4 6" id="KW-0720">Serine protease</keyword>
<protein>
    <submittedName>
        <fullName evidence="9">Endopeptidase La</fullName>
        <ecNumber evidence="9">3.4.21.53</ecNumber>
    </submittedName>
</protein>
<dbReference type="PROSITE" id="PS01046">
    <property type="entry name" value="LON_SER"/>
    <property type="match status" value="1"/>
</dbReference>
<keyword evidence="5" id="KW-0067">ATP-binding</keyword>
<dbReference type="NCBIfam" id="TIGR00763">
    <property type="entry name" value="lon"/>
    <property type="match status" value="1"/>
</dbReference>
<dbReference type="Gene3D" id="1.20.5.5270">
    <property type="match status" value="1"/>
</dbReference>
<keyword evidence="3 6" id="KW-0378">Hydrolase</keyword>
<feature type="region of interest" description="Disordered" evidence="7">
    <location>
        <begin position="344"/>
        <end position="379"/>
    </location>
</feature>
<reference evidence="9 10" key="1">
    <citation type="journal article" date="2020" name="Elife">
        <title>Loss of centromere function drives karyotype evolution in closely related Malassezia species.</title>
        <authorList>
            <person name="Sankaranarayanan S.R."/>
            <person name="Ianiri G."/>
            <person name="Coelho M.A."/>
            <person name="Reza M.H."/>
            <person name="Thimmappa B.C."/>
            <person name="Ganguly P."/>
            <person name="Vadnala R.N."/>
            <person name="Sun S."/>
            <person name="Siddharthan R."/>
            <person name="Tellgren-Roth C."/>
            <person name="Dawson T.L."/>
            <person name="Heitman J."/>
            <person name="Sanyal K."/>
        </authorList>
    </citation>
    <scope>NUCLEOTIDE SEQUENCE [LARGE SCALE GENOMIC DNA]</scope>
    <source>
        <strain evidence="9">CBS14141</strain>
    </source>
</reference>
<dbReference type="InterPro" id="IPR008269">
    <property type="entry name" value="Lon_proteolytic"/>
</dbReference>
<dbReference type="InterPro" id="IPR008268">
    <property type="entry name" value="Peptidase_S16_AS"/>
</dbReference>
<feature type="active site" evidence="6">
    <location>
        <position position="875"/>
    </location>
</feature>
<evidence type="ECO:0000256" key="6">
    <source>
        <dbReference type="PROSITE-ProRule" id="PRU01122"/>
    </source>
</evidence>
<dbReference type="Pfam" id="PF05362">
    <property type="entry name" value="Lon_C"/>
    <property type="match status" value="1"/>
</dbReference>
<dbReference type="Proteomes" id="UP000818624">
    <property type="component" value="Chromosome 1"/>
</dbReference>
<keyword evidence="2" id="KW-0547">Nucleotide-binding</keyword>
<dbReference type="InterPro" id="IPR004815">
    <property type="entry name" value="Lon_bac/euk-typ"/>
</dbReference>
<dbReference type="SMART" id="SM00382">
    <property type="entry name" value="AAA"/>
    <property type="match status" value="1"/>
</dbReference>
<proteinExistence type="inferred from homology"/>
<gene>
    <name evidence="9" type="ORF">GLX27_000092</name>
</gene>
<evidence type="ECO:0000256" key="2">
    <source>
        <dbReference type="ARBA" id="ARBA00022741"/>
    </source>
</evidence>
<keyword evidence="1 6" id="KW-0645">Protease</keyword>
<dbReference type="InterPro" id="IPR020568">
    <property type="entry name" value="Ribosomal_Su5_D2-typ_SF"/>
</dbReference>
<dbReference type="InterPro" id="IPR054594">
    <property type="entry name" value="Lon_lid"/>
</dbReference>
<evidence type="ECO:0000256" key="4">
    <source>
        <dbReference type="ARBA" id="ARBA00022825"/>
    </source>
</evidence>
<dbReference type="InterPro" id="IPR003959">
    <property type="entry name" value="ATPase_AAA_core"/>
</dbReference>
<evidence type="ECO:0000256" key="1">
    <source>
        <dbReference type="ARBA" id="ARBA00022670"/>
    </source>
</evidence>
<dbReference type="Gene3D" id="3.40.50.300">
    <property type="entry name" value="P-loop containing nucleotide triphosphate hydrolases"/>
    <property type="match status" value="1"/>
</dbReference>
<dbReference type="SUPFAM" id="SSF54211">
    <property type="entry name" value="Ribosomal protein S5 domain 2-like"/>
    <property type="match status" value="1"/>
</dbReference>
<dbReference type="CDD" id="cd19500">
    <property type="entry name" value="RecA-like_Lon"/>
    <property type="match status" value="1"/>
</dbReference>
<evidence type="ECO:0000256" key="5">
    <source>
        <dbReference type="ARBA" id="ARBA00022840"/>
    </source>
</evidence>
<dbReference type="EC" id="3.4.21.53" evidence="9"/>
<dbReference type="EMBL" id="CP046234">
    <property type="protein sequence ID" value="WFD45472.1"/>
    <property type="molecule type" value="Genomic_DNA"/>
</dbReference>
<evidence type="ECO:0000256" key="7">
    <source>
        <dbReference type="SAM" id="MobiDB-lite"/>
    </source>
</evidence>
<accession>A0ABY8EI25</accession>
<dbReference type="Gene3D" id="3.30.230.10">
    <property type="match status" value="1"/>
</dbReference>
<dbReference type="Gene3D" id="1.10.8.60">
    <property type="match status" value="1"/>
</dbReference>
<dbReference type="PROSITE" id="PS51786">
    <property type="entry name" value="LON_PROTEOLYTIC"/>
    <property type="match status" value="1"/>
</dbReference>
<evidence type="ECO:0000259" key="8">
    <source>
        <dbReference type="PROSITE" id="PS51786"/>
    </source>
</evidence>
<dbReference type="Pfam" id="PF22667">
    <property type="entry name" value="Lon_lid"/>
    <property type="match status" value="1"/>
</dbReference>
<organism evidence="9 10">
    <name type="scientific">Malassezia furfur</name>
    <name type="common">Pityriasis versicolor infection agent</name>
    <name type="synonym">Pityrosporum furfur</name>
    <dbReference type="NCBI Taxonomy" id="55194"/>
    <lineage>
        <taxon>Eukaryota</taxon>
        <taxon>Fungi</taxon>
        <taxon>Dikarya</taxon>
        <taxon>Basidiomycota</taxon>
        <taxon>Ustilaginomycotina</taxon>
        <taxon>Malasseziomycetes</taxon>
        <taxon>Malasseziales</taxon>
        <taxon>Malasseziaceae</taxon>
        <taxon>Malassezia</taxon>
    </lineage>
</organism>
<dbReference type="Pfam" id="PF00004">
    <property type="entry name" value="AAA"/>
    <property type="match status" value="1"/>
</dbReference>
<dbReference type="InterPro" id="IPR027417">
    <property type="entry name" value="P-loop_NTPase"/>
</dbReference>
<dbReference type="InterPro" id="IPR014721">
    <property type="entry name" value="Ribsml_uS5_D2-typ_fold_subgr"/>
</dbReference>
<dbReference type="SUPFAM" id="SSF52540">
    <property type="entry name" value="P-loop containing nucleoside triphosphate hydrolases"/>
    <property type="match status" value="1"/>
</dbReference>
<dbReference type="InterPro" id="IPR003593">
    <property type="entry name" value="AAA+_ATPase"/>
</dbReference>
<dbReference type="PRINTS" id="PR00830">
    <property type="entry name" value="ENDOLAPTASE"/>
</dbReference>
<feature type="active site" evidence="6">
    <location>
        <position position="918"/>
    </location>
</feature>
<dbReference type="InterPro" id="IPR027065">
    <property type="entry name" value="Lon_Prtase"/>
</dbReference>
<sequence>MDPSTGAVVIPHRLPILALPYPQILHPGLVLSIPLPQTTCLGLLRTALQERKELDAQEARASETVPTSKQAQVNAQRPVLILCVAKQSAEVGEIPPDSLDGLHTWGCVARVLRLVNSPASDECRLQISGLMRAKIGRPVLAAEPVVANITVVELRAFPQDLTAGAPKDETPGVRAMRKSAKRLVELMGRASIPTHAASPNSVVARVPLLPPPLLKRVTLLLREFDQISSGMLADLLVGALGGACAWDERLHHLTIVPVEPRVAYTTQMLDRGVARMQTLREMLLAIPYALHDQQRSALSRAQLETVAAELARINPGVVSSLRIFQGEPPRQGDERAVVRRVPGKERAPQVTRRIVGQDDAPPPPSRARSMMEEDDDDDGADEVTALATRLEQVPLTPEARKACQQELRRLKRMPSQSMERGMLINYLETMADLPWERTSADLDAETLASLVPTSAAGDVHAEPLIPRARKVLDADHYGLDKIKKRILEYLAVLDLKQVQAREAAEARAAHAAPDADVGDLGRVTVQHKGPILLLVGPPGTGKTSIARSLAAALQRPFVRLSLGGVRDEAEIRGHRRTYVGALPGSIVGALRRAKASDCVMLLDEVDKLSSGNALHGDPTAALLEVLDPEQNHTFKDHYINVPVDLSRVLFIATANTLDTIPEPLLDRTDVVSVPGYTHDEKVAIARQHILPKQIEAQGLQPAQVQISDEVLLAIATAYTREAGVRTLERRIGDVVRAKAVEYAEHRSLGGMSSSKAYDPVVRVADLARILGHETYEPEVADAEGVPGVATGLAYQGSGNGGILHIESAFMPPGNAQLKLTGSLGDVIRESAELAFSWVKAHAFALGITADRASEFPKNDVHLHIPSGATPKDGPSAGVAMTCALVSLYLRVPLDPRLAMTGEITLRGHVTPVGGIKEKVLGAHRAGIRKVVLPTRNRKEYEQDLPKTVRDDLQVVFVGTIHEALAAVFGMSLEAQINTLYGGSEGRRRLQELDWHSRL</sequence>
<evidence type="ECO:0000256" key="3">
    <source>
        <dbReference type="ARBA" id="ARBA00022801"/>
    </source>
</evidence>
<name>A0ABY8EI25_MALFU</name>